<dbReference type="Pfam" id="PF03466">
    <property type="entry name" value="LysR_substrate"/>
    <property type="match status" value="1"/>
</dbReference>
<comment type="similarity">
    <text evidence="1">Belongs to the LysR transcriptional regulatory family.</text>
</comment>
<evidence type="ECO:0000256" key="1">
    <source>
        <dbReference type="ARBA" id="ARBA00009437"/>
    </source>
</evidence>
<dbReference type="Proteomes" id="UP000248259">
    <property type="component" value="Unassembled WGS sequence"/>
</dbReference>
<feature type="domain" description="HTH lysR-type" evidence="5">
    <location>
        <begin position="9"/>
        <end position="60"/>
    </location>
</feature>
<name>A0A323UQC3_9RHOO</name>
<dbReference type="Gene3D" id="3.40.190.290">
    <property type="match status" value="1"/>
</dbReference>
<dbReference type="InterPro" id="IPR050950">
    <property type="entry name" value="HTH-type_LysR_regulators"/>
</dbReference>
<accession>A0A323UQC3</accession>
<dbReference type="PANTHER" id="PTHR30419:SF8">
    <property type="entry name" value="NITROGEN ASSIMILATION TRANSCRIPTIONAL ACTIVATOR-RELATED"/>
    <property type="match status" value="1"/>
</dbReference>
<dbReference type="Pfam" id="PF00126">
    <property type="entry name" value="HTH_1"/>
    <property type="match status" value="1"/>
</dbReference>
<dbReference type="AlphaFoldDB" id="A0A323UQC3"/>
<dbReference type="InterPro" id="IPR000847">
    <property type="entry name" value="LysR_HTH_N"/>
</dbReference>
<keyword evidence="2" id="KW-0805">Transcription regulation</keyword>
<evidence type="ECO:0000256" key="3">
    <source>
        <dbReference type="ARBA" id="ARBA00023125"/>
    </source>
</evidence>
<dbReference type="EMBL" id="QKOE01000016">
    <property type="protein sequence ID" value="PZA15222.1"/>
    <property type="molecule type" value="Genomic_DNA"/>
</dbReference>
<dbReference type="PANTHER" id="PTHR30419">
    <property type="entry name" value="HTH-TYPE TRANSCRIPTIONAL REGULATOR YBHD"/>
    <property type="match status" value="1"/>
</dbReference>
<keyword evidence="7" id="KW-1185">Reference proteome</keyword>
<dbReference type="GO" id="GO:0003677">
    <property type="term" value="F:DNA binding"/>
    <property type="evidence" value="ECO:0007669"/>
    <property type="project" value="UniProtKB-KW"/>
</dbReference>
<evidence type="ECO:0000313" key="6">
    <source>
        <dbReference type="EMBL" id="PZA15222.1"/>
    </source>
</evidence>
<dbReference type="PROSITE" id="PS50931">
    <property type="entry name" value="HTH_LYSR"/>
    <property type="match status" value="1"/>
</dbReference>
<organism evidence="6 7">
    <name type="scientific">Parazoarcus communis SWub3 = DSM 12120</name>
    <dbReference type="NCBI Taxonomy" id="1121029"/>
    <lineage>
        <taxon>Bacteria</taxon>
        <taxon>Pseudomonadati</taxon>
        <taxon>Pseudomonadota</taxon>
        <taxon>Betaproteobacteria</taxon>
        <taxon>Rhodocyclales</taxon>
        <taxon>Zoogloeaceae</taxon>
        <taxon>Parazoarcus</taxon>
    </lineage>
</organism>
<dbReference type="InterPro" id="IPR036390">
    <property type="entry name" value="WH_DNA-bd_sf"/>
</dbReference>
<dbReference type="Gene3D" id="1.10.10.10">
    <property type="entry name" value="Winged helix-like DNA-binding domain superfamily/Winged helix DNA-binding domain"/>
    <property type="match status" value="1"/>
</dbReference>
<evidence type="ECO:0000313" key="7">
    <source>
        <dbReference type="Proteomes" id="UP000248259"/>
    </source>
</evidence>
<evidence type="ECO:0000259" key="5">
    <source>
        <dbReference type="PROSITE" id="PS50931"/>
    </source>
</evidence>
<dbReference type="RefSeq" id="WP_110527672.1">
    <property type="nucleotide sequence ID" value="NZ_QKOE01000016.1"/>
</dbReference>
<comment type="caution">
    <text evidence="6">The sequence shown here is derived from an EMBL/GenBank/DDBJ whole genome shotgun (WGS) entry which is preliminary data.</text>
</comment>
<sequence length="301" mass="33001">MLHPPRAYVYLDAVARAGSIRKAAETLHVASTALNRKILELEEQAGTPLFERLPRGVRLTAAGEVLLNTVRRALADLRSASSQIEQLRGLIRGTVRLGCAESVATDFIPSAINAYQQTHPGVQFQVTSGVTRLLVNELLEDNVDLVLAHDPVPADGLHVIYTLKQPLCAMLRPDHPLATRTTLKLADCQPYPLALGDNSFGSRRLIDGLVARTRISLKVMLEASSVQTLKEFTRQTGAISFQYRIGTLQEARRGEFVSIPLTDRGLTDGRLVLATRESRMLPIAAMSFVETLVARLAEFDA</sequence>
<keyword evidence="3" id="KW-0238">DNA-binding</keyword>
<proteinExistence type="inferred from homology"/>
<dbReference type="GO" id="GO:0005829">
    <property type="term" value="C:cytosol"/>
    <property type="evidence" value="ECO:0007669"/>
    <property type="project" value="TreeGrafter"/>
</dbReference>
<reference evidence="6 7" key="1">
    <citation type="submission" date="2018-06" db="EMBL/GenBank/DDBJ databases">
        <title>Azoarcus communis strain SWub3 genome.</title>
        <authorList>
            <person name="Zorraquino Salvo V."/>
            <person name="Toubiana D."/>
            <person name="Blumwald E."/>
        </authorList>
    </citation>
    <scope>NUCLEOTIDE SEQUENCE [LARGE SCALE GENOMIC DNA]</scope>
    <source>
        <strain evidence="6 7">SWub3</strain>
    </source>
</reference>
<dbReference type="GO" id="GO:0003700">
    <property type="term" value="F:DNA-binding transcription factor activity"/>
    <property type="evidence" value="ECO:0007669"/>
    <property type="project" value="InterPro"/>
</dbReference>
<dbReference type="InterPro" id="IPR005119">
    <property type="entry name" value="LysR_subst-bd"/>
</dbReference>
<dbReference type="SUPFAM" id="SSF53850">
    <property type="entry name" value="Periplasmic binding protein-like II"/>
    <property type="match status" value="1"/>
</dbReference>
<evidence type="ECO:0000256" key="4">
    <source>
        <dbReference type="ARBA" id="ARBA00023163"/>
    </source>
</evidence>
<evidence type="ECO:0000256" key="2">
    <source>
        <dbReference type="ARBA" id="ARBA00023015"/>
    </source>
</evidence>
<protein>
    <submittedName>
        <fullName evidence="6">LysR family transcriptional regulator</fullName>
    </submittedName>
</protein>
<keyword evidence="4" id="KW-0804">Transcription</keyword>
<dbReference type="OrthoDB" id="8839922at2"/>
<dbReference type="SUPFAM" id="SSF46785">
    <property type="entry name" value="Winged helix' DNA-binding domain"/>
    <property type="match status" value="1"/>
</dbReference>
<dbReference type="InterPro" id="IPR036388">
    <property type="entry name" value="WH-like_DNA-bd_sf"/>
</dbReference>
<gene>
    <name evidence="6" type="ORF">DNK49_17905</name>
</gene>